<name>A0ABU0LZU1_9BACT</name>
<comment type="subcellular location">
    <subcellularLocation>
        <location evidence="1">Cell membrane</location>
        <topology evidence="1">Multi-pass membrane protein</topology>
    </subcellularLocation>
</comment>
<feature type="transmembrane region" description="Helical" evidence="6">
    <location>
        <begin position="487"/>
        <end position="505"/>
    </location>
</feature>
<feature type="transmembrane region" description="Helical" evidence="6">
    <location>
        <begin position="436"/>
        <end position="455"/>
    </location>
</feature>
<protein>
    <submittedName>
        <fullName evidence="7">Ribose transport system permease protein</fullName>
    </submittedName>
</protein>
<gene>
    <name evidence="7" type="ORF">J2Z62_000548</name>
</gene>
<feature type="transmembrane region" description="Helical" evidence="6">
    <location>
        <begin position="543"/>
        <end position="562"/>
    </location>
</feature>
<evidence type="ECO:0000256" key="1">
    <source>
        <dbReference type="ARBA" id="ARBA00004651"/>
    </source>
</evidence>
<dbReference type="RefSeq" id="WP_256547201.1">
    <property type="nucleotide sequence ID" value="NZ_CP101809.1"/>
</dbReference>
<feature type="transmembrane region" description="Helical" evidence="6">
    <location>
        <begin position="341"/>
        <end position="359"/>
    </location>
</feature>
<dbReference type="PANTHER" id="PTHR32196">
    <property type="entry name" value="ABC TRANSPORTER PERMEASE PROTEIN YPHD-RELATED-RELATED"/>
    <property type="match status" value="1"/>
</dbReference>
<feature type="transmembrane region" description="Helical" evidence="6">
    <location>
        <begin position="395"/>
        <end position="416"/>
    </location>
</feature>
<dbReference type="PANTHER" id="PTHR32196:SF63">
    <property type="entry name" value="INNER MEMBRANE ABC TRANSPORTER PERMEASE PROTEIN YJFF"/>
    <property type="match status" value="1"/>
</dbReference>
<feature type="transmembrane region" description="Helical" evidence="6">
    <location>
        <begin position="287"/>
        <end position="306"/>
    </location>
</feature>
<feature type="transmembrane region" description="Helical" evidence="6">
    <location>
        <begin position="312"/>
        <end position="334"/>
    </location>
</feature>
<keyword evidence="2" id="KW-1003">Cell membrane</keyword>
<comment type="caution">
    <text evidence="7">The sequence shown here is derived from an EMBL/GenBank/DDBJ whole genome shotgun (WGS) entry which is preliminary data.</text>
</comment>
<keyword evidence="8" id="KW-1185">Reference proteome</keyword>
<dbReference type="Pfam" id="PF02653">
    <property type="entry name" value="BPD_transp_2"/>
    <property type="match status" value="1"/>
</dbReference>
<accession>A0ABU0LZU1</accession>
<sequence>MKEWIIQVKQKLFPQQSEVHLSQKLHHTHIGDFLDEQVNLQKKRVVIEQHKQELELENLYNDFHNYAAYCNQNIENLEKAYQKFIKLKRSEYEVRMQRLNNPAAIEHLETEYQNLITTKKTKIERIIDRINATREKKSQAISAKIHKFKQMQAAFLEEINHDAQVKITKLEAQKTTLTTQTAQFYQTRKTNLDTQHEQLRQAYQTDQTRLNDQLANHQIDVLTYETQQLNLNYQFVRKHTRLQNQANQSTWLIQKLRLGMFCQNFFQKEKILNYTTKTVKAANSSKLIIFFLIISLFTGVIFQSQYYSEQNWFGAILGSNVPIAFIALGETLVILTGGIDLSVGSMIGFGGTIYMSLVYSVGLHWLGSLIIMFIALFLIGYLSGFLISRLKIPPFIITLAGLLTLRGATTIILQGIPISSSTDPILSIFNYNIGGSFPAAILILIVVAVVLILFMKFAKFGRYVYAVGDNMQAAVYSGINSKHILNMVYLLSAVLAGFGALSSVAQINSVSPQTGATLELDAITAVALGGTSFAGGKGGLVKTLIGWFSISLLINALTFWGVDSNYQFVAKGIVIVIALIIDRDFNLFQRVKNYYYRALSYL</sequence>
<organism evidence="7 8">
    <name type="scientific">Mycoplasmoides fastidiosum</name>
    <dbReference type="NCBI Taxonomy" id="92758"/>
    <lineage>
        <taxon>Bacteria</taxon>
        <taxon>Bacillati</taxon>
        <taxon>Mycoplasmatota</taxon>
        <taxon>Mycoplasmoidales</taxon>
        <taxon>Mycoplasmoidaceae</taxon>
        <taxon>Mycoplasmoides</taxon>
    </lineage>
</organism>
<evidence type="ECO:0000313" key="7">
    <source>
        <dbReference type="EMBL" id="MDQ0514110.1"/>
    </source>
</evidence>
<evidence type="ECO:0000256" key="3">
    <source>
        <dbReference type="ARBA" id="ARBA00022692"/>
    </source>
</evidence>
<keyword evidence="4 6" id="KW-1133">Transmembrane helix</keyword>
<dbReference type="InterPro" id="IPR001851">
    <property type="entry name" value="ABC_transp_permease"/>
</dbReference>
<keyword evidence="3 6" id="KW-0812">Transmembrane</keyword>
<evidence type="ECO:0000256" key="4">
    <source>
        <dbReference type="ARBA" id="ARBA00022989"/>
    </source>
</evidence>
<evidence type="ECO:0000256" key="2">
    <source>
        <dbReference type="ARBA" id="ARBA00022475"/>
    </source>
</evidence>
<dbReference type="Proteomes" id="UP001240643">
    <property type="component" value="Unassembled WGS sequence"/>
</dbReference>
<feature type="transmembrane region" description="Helical" evidence="6">
    <location>
        <begin position="365"/>
        <end position="388"/>
    </location>
</feature>
<dbReference type="EMBL" id="JAUSWO010000001">
    <property type="protein sequence ID" value="MDQ0514110.1"/>
    <property type="molecule type" value="Genomic_DNA"/>
</dbReference>
<evidence type="ECO:0000256" key="6">
    <source>
        <dbReference type="SAM" id="Phobius"/>
    </source>
</evidence>
<proteinExistence type="predicted"/>
<keyword evidence="5 6" id="KW-0472">Membrane</keyword>
<evidence type="ECO:0000256" key="5">
    <source>
        <dbReference type="ARBA" id="ARBA00023136"/>
    </source>
</evidence>
<evidence type="ECO:0000313" key="8">
    <source>
        <dbReference type="Proteomes" id="UP001240643"/>
    </source>
</evidence>
<dbReference type="CDD" id="cd06579">
    <property type="entry name" value="TM_PBP1_transp_AraH_like"/>
    <property type="match status" value="1"/>
</dbReference>
<reference evidence="7" key="1">
    <citation type="submission" date="2023-07" db="EMBL/GenBank/DDBJ databases">
        <title>Genomic Encyclopedia of Type Strains, Phase IV (KMG-IV): sequencing the most valuable type-strain genomes for metagenomic binning, comparative biology and taxonomic classification.</title>
        <authorList>
            <person name="Goeker M."/>
        </authorList>
    </citation>
    <scope>NUCLEOTIDE SEQUENCE [LARGE SCALE GENOMIC DNA]</scope>
    <source>
        <strain evidence="7">DSM 21204</strain>
    </source>
</reference>